<dbReference type="EMBL" id="KV878139">
    <property type="protein sequence ID" value="OJJ08298.1"/>
    <property type="molecule type" value="Genomic_DNA"/>
</dbReference>
<dbReference type="GO" id="GO:0006351">
    <property type="term" value="P:DNA-templated transcription"/>
    <property type="evidence" value="ECO:0007669"/>
    <property type="project" value="InterPro"/>
</dbReference>
<dbReference type="SUPFAM" id="SSF57701">
    <property type="entry name" value="Zn2/Cys6 DNA-binding domain"/>
    <property type="match status" value="1"/>
</dbReference>
<evidence type="ECO:0000313" key="8">
    <source>
        <dbReference type="Proteomes" id="UP000184073"/>
    </source>
</evidence>
<dbReference type="PANTHER" id="PTHR47425">
    <property type="entry name" value="FARB-RELATED"/>
    <property type="match status" value="1"/>
</dbReference>
<dbReference type="OrthoDB" id="4161332at2759"/>
<evidence type="ECO:0000256" key="4">
    <source>
        <dbReference type="ARBA" id="ARBA00023163"/>
    </source>
</evidence>
<dbReference type="InterPro" id="IPR007219">
    <property type="entry name" value="XnlR_reg_dom"/>
</dbReference>
<keyword evidence="4" id="KW-0804">Transcription</keyword>
<keyword evidence="8" id="KW-1185">Reference proteome</keyword>
<dbReference type="GeneID" id="63731882"/>
<organism evidence="7 8">
    <name type="scientific">Aspergillus versicolor CBS 583.65</name>
    <dbReference type="NCBI Taxonomy" id="1036611"/>
    <lineage>
        <taxon>Eukaryota</taxon>
        <taxon>Fungi</taxon>
        <taxon>Dikarya</taxon>
        <taxon>Ascomycota</taxon>
        <taxon>Pezizomycotina</taxon>
        <taxon>Eurotiomycetes</taxon>
        <taxon>Eurotiomycetidae</taxon>
        <taxon>Eurotiales</taxon>
        <taxon>Aspergillaceae</taxon>
        <taxon>Aspergillus</taxon>
        <taxon>Aspergillus subgen. Nidulantes</taxon>
    </lineage>
</organism>
<dbReference type="Proteomes" id="UP000184073">
    <property type="component" value="Unassembled WGS sequence"/>
</dbReference>
<keyword evidence="5" id="KW-0539">Nucleus</keyword>
<feature type="domain" description="Zn(2)-C6 fungal-type" evidence="6">
    <location>
        <begin position="19"/>
        <end position="49"/>
    </location>
</feature>
<dbReference type="PROSITE" id="PS50048">
    <property type="entry name" value="ZN2_CY6_FUNGAL_2"/>
    <property type="match status" value="1"/>
</dbReference>
<dbReference type="GO" id="GO:0003677">
    <property type="term" value="F:DNA binding"/>
    <property type="evidence" value="ECO:0007669"/>
    <property type="project" value="UniProtKB-KW"/>
</dbReference>
<dbReference type="InterPro" id="IPR052761">
    <property type="entry name" value="Fungal_Detox/Toxin_TFs"/>
</dbReference>
<dbReference type="CDD" id="cd12148">
    <property type="entry name" value="fungal_TF_MHR"/>
    <property type="match status" value="1"/>
</dbReference>
<dbReference type="PROSITE" id="PS00463">
    <property type="entry name" value="ZN2_CY6_FUNGAL_1"/>
    <property type="match status" value="1"/>
</dbReference>
<dbReference type="Pfam" id="PF00172">
    <property type="entry name" value="Zn_clus"/>
    <property type="match status" value="1"/>
</dbReference>
<evidence type="ECO:0000313" key="7">
    <source>
        <dbReference type="EMBL" id="OJJ08298.1"/>
    </source>
</evidence>
<evidence type="ECO:0000256" key="2">
    <source>
        <dbReference type="ARBA" id="ARBA00023015"/>
    </source>
</evidence>
<dbReference type="GO" id="GO:0000981">
    <property type="term" value="F:DNA-binding transcription factor activity, RNA polymerase II-specific"/>
    <property type="evidence" value="ECO:0007669"/>
    <property type="project" value="InterPro"/>
</dbReference>
<dbReference type="SMART" id="SM00066">
    <property type="entry name" value="GAL4"/>
    <property type="match status" value="1"/>
</dbReference>
<evidence type="ECO:0000256" key="3">
    <source>
        <dbReference type="ARBA" id="ARBA00023125"/>
    </source>
</evidence>
<evidence type="ECO:0000256" key="5">
    <source>
        <dbReference type="ARBA" id="ARBA00023242"/>
    </source>
</evidence>
<dbReference type="InterPro" id="IPR036864">
    <property type="entry name" value="Zn2-C6_fun-type_DNA-bd_sf"/>
</dbReference>
<dbReference type="Gene3D" id="4.10.240.10">
    <property type="entry name" value="Zn(2)-C6 fungal-type DNA-binding domain"/>
    <property type="match status" value="1"/>
</dbReference>
<gene>
    <name evidence="7" type="ORF">ASPVEDRAFT_76994</name>
</gene>
<protein>
    <recommendedName>
        <fullName evidence="6">Zn(2)-C6 fungal-type domain-containing protein</fullName>
    </recommendedName>
</protein>
<keyword evidence="1" id="KW-0479">Metal-binding</keyword>
<dbReference type="STRING" id="1036611.A0A1L9Q3K2"/>
<dbReference type="AlphaFoldDB" id="A0A1L9Q3K2"/>
<keyword evidence="3" id="KW-0238">DNA-binding</keyword>
<dbReference type="InterPro" id="IPR001138">
    <property type="entry name" value="Zn2Cys6_DnaBD"/>
</dbReference>
<reference evidence="8" key="1">
    <citation type="journal article" date="2017" name="Genome Biol.">
        <title>Comparative genomics reveals high biological diversity and specific adaptations in the industrially and medically important fungal genus Aspergillus.</title>
        <authorList>
            <person name="de Vries R.P."/>
            <person name="Riley R."/>
            <person name="Wiebenga A."/>
            <person name="Aguilar-Osorio G."/>
            <person name="Amillis S."/>
            <person name="Uchima C.A."/>
            <person name="Anderluh G."/>
            <person name="Asadollahi M."/>
            <person name="Askin M."/>
            <person name="Barry K."/>
            <person name="Battaglia E."/>
            <person name="Bayram O."/>
            <person name="Benocci T."/>
            <person name="Braus-Stromeyer S.A."/>
            <person name="Caldana C."/>
            <person name="Canovas D."/>
            <person name="Cerqueira G.C."/>
            <person name="Chen F."/>
            <person name="Chen W."/>
            <person name="Choi C."/>
            <person name="Clum A."/>
            <person name="Dos Santos R.A."/>
            <person name="Damasio A.R."/>
            <person name="Diallinas G."/>
            <person name="Emri T."/>
            <person name="Fekete E."/>
            <person name="Flipphi M."/>
            <person name="Freyberg S."/>
            <person name="Gallo A."/>
            <person name="Gournas C."/>
            <person name="Habgood R."/>
            <person name="Hainaut M."/>
            <person name="Harispe M.L."/>
            <person name="Henrissat B."/>
            <person name="Hilden K.S."/>
            <person name="Hope R."/>
            <person name="Hossain A."/>
            <person name="Karabika E."/>
            <person name="Karaffa L."/>
            <person name="Karanyi Z."/>
            <person name="Krasevec N."/>
            <person name="Kuo A."/>
            <person name="Kusch H."/>
            <person name="LaButti K."/>
            <person name="Lagendijk E.L."/>
            <person name="Lapidus A."/>
            <person name="Levasseur A."/>
            <person name="Lindquist E."/>
            <person name="Lipzen A."/>
            <person name="Logrieco A.F."/>
            <person name="MacCabe A."/>
            <person name="Maekelae M.R."/>
            <person name="Malavazi I."/>
            <person name="Melin P."/>
            <person name="Meyer V."/>
            <person name="Mielnichuk N."/>
            <person name="Miskei M."/>
            <person name="Molnar A.P."/>
            <person name="Mule G."/>
            <person name="Ngan C.Y."/>
            <person name="Orejas M."/>
            <person name="Orosz E."/>
            <person name="Ouedraogo J.P."/>
            <person name="Overkamp K.M."/>
            <person name="Park H.-S."/>
            <person name="Perrone G."/>
            <person name="Piumi F."/>
            <person name="Punt P.J."/>
            <person name="Ram A.F."/>
            <person name="Ramon A."/>
            <person name="Rauscher S."/>
            <person name="Record E."/>
            <person name="Riano-Pachon D.M."/>
            <person name="Robert V."/>
            <person name="Roehrig J."/>
            <person name="Ruller R."/>
            <person name="Salamov A."/>
            <person name="Salih N.S."/>
            <person name="Samson R.A."/>
            <person name="Sandor E."/>
            <person name="Sanguinetti M."/>
            <person name="Schuetze T."/>
            <person name="Sepcic K."/>
            <person name="Shelest E."/>
            <person name="Sherlock G."/>
            <person name="Sophianopoulou V."/>
            <person name="Squina F.M."/>
            <person name="Sun H."/>
            <person name="Susca A."/>
            <person name="Todd R.B."/>
            <person name="Tsang A."/>
            <person name="Unkles S.E."/>
            <person name="van de Wiele N."/>
            <person name="van Rossen-Uffink D."/>
            <person name="Oliveira J.V."/>
            <person name="Vesth T.C."/>
            <person name="Visser J."/>
            <person name="Yu J.-H."/>
            <person name="Zhou M."/>
            <person name="Andersen M.R."/>
            <person name="Archer D.B."/>
            <person name="Baker S.E."/>
            <person name="Benoit I."/>
            <person name="Brakhage A.A."/>
            <person name="Braus G.H."/>
            <person name="Fischer R."/>
            <person name="Frisvad J.C."/>
            <person name="Goldman G.H."/>
            <person name="Houbraken J."/>
            <person name="Oakley B."/>
            <person name="Pocsi I."/>
            <person name="Scazzocchio C."/>
            <person name="Seiboth B."/>
            <person name="vanKuyk P.A."/>
            <person name="Wortman J."/>
            <person name="Dyer P.S."/>
            <person name="Grigoriev I.V."/>
        </authorList>
    </citation>
    <scope>NUCLEOTIDE SEQUENCE [LARGE SCALE GENOMIC DNA]</scope>
    <source>
        <strain evidence="8">CBS 583.65</strain>
    </source>
</reference>
<dbReference type="PANTHER" id="PTHR47425:SF2">
    <property type="entry name" value="FARB-RELATED"/>
    <property type="match status" value="1"/>
</dbReference>
<proteinExistence type="predicted"/>
<accession>A0A1L9Q3K2</accession>
<evidence type="ECO:0000259" key="6">
    <source>
        <dbReference type="PROSITE" id="PS50048"/>
    </source>
</evidence>
<evidence type="ECO:0000256" key="1">
    <source>
        <dbReference type="ARBA" id="ARBA00022723"/>
    </source>
</evidence>
<dbReference type="Pfam" id="PF04082">
    <property type="entry name" value="Fungal_trans"/>
    <property type="match status" value="1"/>
</dbReference>
<dbReference type="GO" id="GO:0008270">
    <property type="term" value="F:zinc ion binding"/>
    <property type="evidence" value="ECO:0007669"/>
    <property type="project" value="InterPro"/>
</dbReference>
<dbReference type="RefSeq" id="XP_040674060.1">
    <property type="nucleotide sequence ID" value="XM_040816371.1"/>
</dbReference>
<name>A0A1L9Q3K2_ASPVE</name>
<dbReference type="VEuPathDB" id="FungiDB:ASPVEDRAFT_76994"/>
<sequence>MEGSPRIDGSHRPKRASRACQRCHSRKVRCDATVNGFPCTNCRLDAVSCQAFLGTRDRRKELAMARALAIANGTGKELLPSRAASRRAGRARISEEDTHPVPLAYSQYPFIQPVAMDRLERSKSLLIETQDCLSLPQKSEVDAFIRHYFLYVHPFAPLFDEAAFCRAYRDARPGSTQISLTVFRAMMFSASCFVPEEVVKRCGYASLLDARDDLYEKAKLLYESGVEDDPLALSTAALLLTYYCSDFEVYANSEWLRVAIKQAGIAQARQAESEDHRATARGSELKRVWWCCLIRDRIISLGMRRPIQITAAHLELYPPMLTRRDMYDEILHSIVYKEEVKSGLFELLVGLCHLVTIITDLLAVAYPGPPTDNKIPVRLNDLNELDNLKSSLIFWELDWMTHMDGKNFGLHASIPLFAGLLGIYYHGRSARVALCNRVCLVLNEIADYTTGNIQKLAFCRSELVAAIRSIADSVRRLMSIKAIDKLPIISNVIRAAYTTTPYILLSIDSQTCWRDVGQNQDTLVLFSAVNRSLGLRYHVTRVSNLIARALWVSRLLKDTQPGVHRKLQTQADRSNHWNIFTLPLQQYSRLLQYIDHSMSIPQNSEQETGVLYAAVSRPWESVLERTPPRPDTSRAERELTPVWMEAMENFFCGPGRLLSLPSSSAVEESEASCSTAV</sequence>
<keyword evidence="2" id="KW-0805">Transcription regulation</keyword>
<dbReference type="CDD" id="cd00067">
    <property type="entry name" value="GAL4"/>
    <property type="match status" value="1"/>
</dbReference>